<feature type="compositionally biased region" description="Acidic residues" evidence="1">
    <location>
        <begin position="1407"/>
        <end position="1420"/>
    </location>
</feature>
<organism evidence="2 3">
    <name type="scientific">Elysia marginata</name>
    <dbReference type="NCBI Taxonomy" id="1093978"/>
    <lineage>
        <taxon>Eukaryota</taxon>
        <taxon>Metazoa</taxon>
        <taxon>Spiralia</taxon>
        <taxon>Lophotrochozoa</taxon>
        <taxon>Mollusca</taxon>
        <taxon>Gastropoda</taxon>
        <taxon>Heterobranchia</taxon>
        <taxon>Euthyneura</taxon>
        <taxon>Panpulmonata</taxon>
        <taxon>Sacoglossa</taxon>
        <taxon>Placobranchoidea</taxon>
        <taxon>Plakobranchidae</taxon>
        <taxon>Elysia</taxon>
    </lineage>
</organism>
<reference evidence="2 3" key="1">
    <citation type="journal article" date="2021" name="Elife">
        <title>Chloroplast acquisition without the gene transfer in kleptoplastic sea slugs, Plakobranchus ocellatus.</title>
        <authorList>
            <person name="Maeda T."/>
            <person name="Takahashi S."/>
            <person name="Yoshida T."/>
            <person name="Shimamura S."/>
            <person name="Takaki Y."/>
            <person name="Nagai Y."/>
            <person name="Toyoda A."/>
            <person name="Suzuki Y."/>
            <person name="Arimoto A."/>
            <person name="Ishii H."/>
            <person name="Satoh N."/>
            <person name="Nishiyama T."/>
            <person name="Hasebe M."/>
            <person name="Maruyama T."/>
            <person name="Minagawa J."/>
            <person name="Obokata J."/>
            <person name="Shigenobu S."/>
        </authorList>
    </citation>
    <scope>NUCLEOTIDE SEQUENCE [LARGE SCALE GENOMIC DNA]</scope>
</reference>
<feature type="compositionally biased region" description="Polar residues" evidence="1">
    <location>
        <begin position="894"/>
        <end position="905"/>
    </location>
</feature>
<feature type="region of interest" description="Disordered" evidence="1">
    <location>
        <begin position="16"/>
        <end position="35"/>
    </location>
</feature>
<feature type="compositionally biased region" description="Low complexity" evidence="1">
    <location>
        <begin position="411"/>
        <end position="437"/>
    </location>
</feature>
<feature type="region of interest" description="Disordered" evidence="1">
    <location>
        <begin position="982"/>
        <end position="1065"/>
    </location>
</feature>
<gene>
    <name evidence="2" type="ORF">ElyMa_004614300</name>
</gene>
<feature type="compositionally biased region" description="Polar residues" evidence="1">
    <location>
        <begin position="21"/>
        <end position="35"/>
    </location>
</feature>
<dbReference type="EMBL" id="BMAT01009250">
    <property type="protein sequence ID" value="GFS02719.1"/>
    <property type="molecule type" value="Genomic_DNA"/>
</dbReference>
<feature type="region of interest" description="Disordered" evidence="1">
    <location>
        <begin position="611"/>
        <end position="651"/>
    </location>
</feature>
<comment type="caution">
    <text evidence="2">The sequence shown here is derived from an EMBL/GenBank/DDBJ whole genome shotgun (WGS) entry which is preliminary data.</text>
</comment>
<feature type="compositionally biased region" description="Polar residues" evidence="1">
    <location>
        <begin position="1012"/>
        <end position="1021"/>
    </location>
</feature>
<feature type="compositionally biased region" description="Polar residues" evidence="1">
    <location>
        <begin position="849"/>
        <end position="864"/>
    </location>
</feature>
<name>A0AAV4HXM4_9GAST</name>
<evidence type="ECO:0000313" key="3">
    <source>
        <dbReference type="Proteomes" id="UP000762676"/>
    </source>
</evidence>
<accession>A0AAV4HXM4</accession>
<feature type="compositionally biased region" description="Basic and acidic residues" evidence="1">
    <location>
        <begin position="1421"/>
        <end position="1437"/>
    </location>
</feature>
<feature type="region of interest" description="Disordered" evidence="1">
    <location>
        <begin position="835"/>
        <end position="869"/>
    </location>
</feature>
<sequence length="1486" mass="167489">MATSADRALFWQDNKPPMFYTGSNPTQNSMKTSGEVSRNIPNNFHLIREGNDLQVRTHVATNASRLLRSAETSKDKETLSTSQAAKCNKDESLVSNIMTPGYYYVQQLQSSDSNDFKQALREKKRLEKPFSESYTQEVKNNVVNANFAQPENESHVTNYSSFHSIENSVKEKERTLKRQASRFGFATHNVSKPNIESQHFEQLMNSNNGIAEQGNRSNDIGYMKPSKDWVTHGTTTNRLGLSSAINSNIFTGKHPTHLSEKTVFNRPTGSKSPRKNCKNLEGKGPCLFQPSLQPNQHTAQPNQKFLKVKVPRAPLSCPPMSPVTRVRMTSQGQPETGLPGMRTVSFEFERGVDEKQFRDTVMKMMEVANGGHAETYESTLLFDDPEEESEELIPVLTLQPPPKPKLKRQLSSDSDSLSSTNLSTANSTGTSTPTTSSPNKQVTSSLQPQCGTQQHQQSLQQQQQHQHRQKQQSLQQQQQHQHRQKQQLQKQYQPQQQCIEQQNKQLQQTSQQGKEGQHQQVQDQYKGQGCDQKNQLFLLQEHQRHTQHQQSLNQLQQKQLHQPPLHLPSDRPRELQKTLENDKHEQFKQRFQEQLIECQRQLQENYSMQSNCSLSHTSPHKSYSSVPNIPDSVQNCSTISSEGGVRSAPPISKDRTLDLSLTQLRHSKIAYIKEQYGSASNSPKKSPKRLKSTNVSHLSPVKHSLSPLTFGNDARISYRGDHTPLMSPSIGFSSCESVITASTPKPNCSMHGSRRIGQKQRVDLAEIADSGTQINHVRNVLNRTEEFHEPVFLEHQDQQKRQQCQENVDHIDKISPVLTNSQTPIPQMNTLSKPTIAHQNQSDHRGRGQSFQHRQTVMQQSLPQPLSPVKSKSQKLFARRSGSSEPDIFIFPDVSQSSTDVNPTSDEVDGGYSDVPMDMDYHEEFGYPSDFPDRLPNINPRGFTSNGFSYTGSTNQAVHSLNRFSGREKFQLHMGMETLARQTQQKLSHRLGRREDSFQPKQANEIGDPFGWSSQYQTQKSHPYHDSRLGGAPTPNRQPFRGMQDSSAPSSRHQRSRKPLTPAQNRVKMVDTYAEVLDTSEPDDVVHFFDRGSPDGEVVQEYLKTEAQNHALHNRYNCGMINSLGPNTLRNWYGHSSRDSQGYGSFGSDIFGTRYEGQMWNPGSTSSDYNFAGSHSFDGSGAGEAMFTKADTNVLFISPDELSGSSMSCGEECNSSSGSQNKYDGVTFGRDCIPGGEALWDEFDGSVGGDIGHQLDDSTSKVNFSYDKNNKIKPVLSNDIKDPEVNFESHLVTKQNLSPVKNAPVGANEGNVSYMHSPRKEHFPSSHKAANVRYSQRAQISKSDYHGDQVFSNYSHSKQSGQDFRRAMPVLHTPKYNIKEACASENNFKYKNENVCGFNDNIQGPEDDDCSSDEVDGFGDEDNKKLHPKNVRKDSWRKSSTCFQEPKEGKRDEEKDEDDGIVHIFDDDDEETDNTMSMAQLQQNLQ</sequence>
<feature type="region of interest" description="Disordered" evidence="1">
    <location>
        <begin position="675"/>
        <end position="697"/>
    </location>
</feature>
<feature type="region of interest" description="Disordered" evidence="1">
    <location>
        <begin position="1407"/>
        <end position="1474"/>
    </location>
</feature>
<dbReference type="Proteomes" id="UP000762676">
    <property type="component" value="Unassembled WGS sequence"/>
</dbReference>
<feature type="compositionally biased region" description="Low complexity" evidence="1">
    <location>
        <begin position="453"/>
        <end position="464"/>
    </location>
</feature>
<protein>
    <submittedName>
        <fullName evidence="2">Uncharacterized protein</fullName>
    </submittedName>
</protein>
<keyword evidence="3" id="KW-1185">Reference proteome</keyword>
<feature type="region of interest" description="Disordered" evidence="1">
    <location>
        <begin position="887"/>
        <end position="907"/>
    </location>
</feature>
<evidence type="ECO:0000313" key="2">
    <source>
        <dbReference type="EMBL" id="GFS02719.1"/>
    </source>
</evidence>
<feature type="compositionally biased region" description="Polar residues" evidence="1">
    <location>
        <begin position="611"/>
        <end position="641"/>
    </location>
</feature>
<feature type="compositionally biased region" description="Low complexity" evidence="1">
    <location>
        <begin position="548"/>
        <end position="564"/>
    </location>
</feature>
<proteinExistence type="predicted"/>
<feature type="region of interest" description="Disordered" evidence="1">
    <location>
        <begin position="543"/>
        <end position="571"/>
    </location>
</feature>
<evidence type="ECO:0000256" key="1">
    <source>
        <dbReference type="SAM" id="MobiDB-lite"/>
    </source>
</evidence>
<feature type="region of interest" description="Disordered" evidence="1">
    <location>
        <begin position="385"/>
        <end position="490"/>
    </location>
</feature>
<feature type="compositionally biased region" description="Polar residues" evidence="1">
    <location>
        <begin position="438"/>
        <end position="452"/>
    </location>
</feature>